<accession>A0A9C6X9X9</accession>
<dbReference type="GO" id="GO:0008422">
    <property type="term" value="F:beta-glucosidase activity"/>
    <property type="evidence" value="ECO:0007669"/>
    <property type="project" value="TreeGrafter"/>
</dbReference>
<dbReference type="Proteomes" id="UP000504606">
    <property type="component" value="Unplaced"/>
</dbReference>
<comment type="similarity">
    <text evidence="1 4">Belongs to the glycosyl hydrolase 1 family.</text>
</comment>
<feature type="non-terminal residue" evidence="6">
    <location>
        <position position="1"/>
    </location>
</feature>
<gene>
    <name evidence="6" type="primary">LOC127751814</name>
</gene>
<dbReference type="GO" id="GO:0005975">
    <property type="term" value="P:carbohydrate metabolic process"/>
    <property type="evidence" value="ECO:0007669"/>
    <property type="project" value="InterPro"/>
</dbReference>
<dbReference type="GeneID" id="127751814"/>
<reference evidence="6" key="1">
    <citation type="submission" date="2025-08" db="UniProtKB">
        <authorList>
            <consortium name="RefSeq"/>
        </authorList>
    </citation>
    <scope>IDENTIFICATION</scope>
    <source>
        <tissue evidence="6">Whole organism</tissue>
    </source>
</reference>
<dbReference type="PANTHER" id="PTHR10353">
    <property type="entry name" value="GLYCOSYL HYDROLASE"/>
    <property type="match status" value="1"/>
</dbReference>
<dbReference type="OrthoDB" id="65569at2759"/>
<dbReference type="PRINTS" id="PR00131">
    <property type="entry name" value="GLHYDRLASE1"/>
</dbReference>
<dbReference type="SUPFAM" id="SSF51445">
    <property type="entry name" value="(Trans)glycosidases"/>
    <property type="match status" value="1"/>
</dbReference>
<evidence type="ECO:0000313" key="5">
    <source>
        <dbReference type="Proteomes" id="UP000504606"/>
    </source>
</evidence>
<keyword evidence="5" id="KW-1185">Reference proteome</keyword>
<evidence type="ECO:0000256" key="4">
    <source>
        <dbReference type="RuleBase" id="RU003690"/>
    </source>
</evidence>
<dbReference type="KEGG" id="foc:127751814"/>
<keyword evidence="2" id="KW-0378">Hydrolase</keyword>
<dbReference type="PANTHER" id="PTHR10353:SF36">
    <property type="entry name" value="LP05116P"/>
    <property type="match status" value="1"/>
</dbReference>
<dbReference type="Pfam" id="PF00232">
    <property type="entry name" value="Glyco_hydro_1"/>
    <property type="match status" value="2"/>
</dbReference>
<organism evidence="5 6">
    <name type="scientific">Frankliniella occidentalis</name>
    <name type="common">Western flower thrips</name>
    <name type="synonym">Euthrips occidentalis</name>
    <dbReference type="NCBI Taxonomy" id="133901"/>
    <lineage>
        <taxon>Eukaryota</taxon>
        <taxon>Metazoa</taxon>
        <taxon>Ecdysozoa</taxon>
        <taxon>Arthropoda</taxon>
        <taxon>Hexapoda</taxon>
        <taxon>Insecta</taxon>
        <taxon>Pterygota</taxon>
        <taxon>Neoptera</taxon>
        <taxon>Paraneoptera</taxon>
        <taxon>Thysanoptera</taxon>
        <taxon>Terebrantia</taxon>
        <taxon>Thripoidea</taxon>
        <taxon>Thripidae</taxon>
        <taxon>Frankliniella</taxon>
    </lineage>
</organism>
<protein>
    <submittedName>
        <fullName evidence="6">Myrosinase 1-like</fullName>
    </submittedName>
</protein>
<keyword evidence="3" id="KW-0326">Glycosidase</keyword>
<dbReference type="Gene3D" id="3.20.20.80">
    <property type="entry name" value="Glycosidases"/>
    <property type="match status" value="3"/>
</dbReference>
<sequence>VRLWTTINEANYYCMNFALLPVPGLYEPQVGDDYKCVHHTILAHMEAYRVYEEKYRKLQGGEAAERGNLFALGSIYHPVVHGDYPAALKERVAHYSALEGRPSRLPSFTDEERARLKGSADFLCFNAYMGTSVADDAPLWIRDNFNNTPFFITENGWGDERTDADPLDDEPRVGYHSVYLQELIRVATEENVNVMGYLAWSMIDTFEWTASFWRKFGLVHVDYENGSLNRILKKSAWFFQEIGTNRRVPK</sequence>
<evidence type="ECO:0000256" key="2">
    <source>
        <dbReference type="ARBA" id="ARBA00022801"/>
    </source>
</evidence>
<proteinExistence type="inferred from homology"/>
<evidence type="ECO:0000256" key="1">
    <source>
        <dbReference type="ARBA" id="ARBA00010838"/>
    </source>
</evidence>
<dbReference type="RefSeq" id="XP_052131873.1">
    <property type="nucleotide sequence ID" value="XM_052275913.1"/>
</dbReference>
<feature type="non-terminal residue" evidence="6">
    <location>
        <position position="250"/>
    </location>
</feature>
<dbReference type="AlphaFoldDB" id="A0A9C6X9X9"/>
<evidence type="ECO:0000313" key="6">
    <source>
        <dbReference type="RefSeq" id="XP_052131873.1"/>
    </source>
</evidence>
<name>A0A9C6X9X9_FRAOC</name>
<dbReference type="InterPro" id="IPR001360">
    <property type="entry name" value="Glyco_hydro_1"/>
</dbReference>
<dbReference type="InterPro" id="IPR017853">
    <property type="entry name" value="GH"/>
</dbReference>
<evidence type="ECO:0000256" key="3">
    <source>
        <dbReference type="ARBA" id="ARBA00023295"/>
    </source>
</evidence>